<evidence type="ECO:0000313" key="1">
    <source>
        <dbReference type="EMBL" id="CRL30845.1"/>
    </source>
</evidence>
<name>A0A0G4PWV6_PENC3</name>
<proteinExistence type="predicted"/>
<accession>A0A0G4PWV6</accession>
<protein>
    <submittedName>
        <fullName evidence="1">Str. FM013</fullName>
    </submittedName>
</protein>
<keyword evidence="2" id="KW-1185">Reference proteome</keyword>
<dbReference type="EMBL" id="HG793194">
    <property type="protein sequence ID" value="CRL30845.1"/>
    <property type="molecule type" value="Genomic_DNA"/>
</dbReference>
<gene>
    <name evidence="1" type="ORF">PCAMFM013_S061g000019</name>
</gene>
<evidence type="ECO:0000313" key="2">
    <source>
        <dbReference type="Proteomes" id="UP000053732"/>
    </source>
</evidence>
<sequence>MPLQIVAVERRQEFNRPQLRELSLNAFCQAENLCNRRSREAYKYVLYLPAVCSTIDSLDSAKSSRIVSESLDRIRRGPASQTVSVKDIVLSRSTVPNSQPTKETKLRLAGPSVCDEISATVADWADCTASMGNSRESANFLVEDIQSQCTGARVTALCRLFVPSFGYQNIRPRGYIIPVSTLHKAIAYTLFLAPLVQPTQQKLPLVKDMNQGSGAVTGTDIRLRTSLHGSLRRPFFLVIRANFCAPNTNTITDFHAIVHRSSPSPPVRHPRERSHRRIAGKTRWHFDACSIASSSSPPSLLEWRSLWPSALRNIHPLRLFNCFCLVISSHPMPPETMRGAPQPGHGRRVR</sequence>
<dbReference type="Proteomes" id="UP000053732">
    <property type="component" value="Unassembled WGS sequence"/>
</dbReference>
<dbReference type="AlphaFoldDB" id="A0A0G4PWV6"/>
<reference evidence="1 2" key="1">
    <citation type="journal article" date="2014" name="Nat. Commun.">
        <title>Multiple recent horizontal transfers of a large genomic region in cheese making fungi.</title>
        <authorList>
            <person name="Cheeseman K."/>
            <person name="Ropars J."/>
            <person name="Renault P."/>
            <person name="Dupont J."/>
            <person name="Gouzy J."/>
            <person name="Branca A."/>
            <person name="Abraham A.L."/>
            <person name="Ceppi M."/>
            <person name="Conseiller E."/>
            <person name="Debuchy R."/>
            <person name="Malagnac F."/>
            <person name="Goarin A."/>
            <person name="Silar P."/>
            <person name="Lacoste S."/>
            <person name="Sallet E."/>
            <person name="Bensimon A."/>
            <person name="Giraud T."/>
            <person name="Brygoo Y."/>
        </authorList>
    </citation>
    <scope>NUCLEOTIDE SEQUENCE [LARGE SCALE GENOMIC DNA]</scope>
    <source>
        <strain evidence="2">FM 013</strain>
    </source>
</reference>
<organism evidence="1 2">
    <name type="scientific">Penicillium camemberti (strain FM 013)</name>
    <dbReference type="NCBI Taxonomy" id="1429867"/>
    <lineage>
        <taxon>Eukaryota</taxon>
        <taxon>Fungi</taxon>
        <taxon>Dikarya</taxon>
        <taxon>Ascomycota</taxon>
        <taxon>Pezizomycotina</taxon>
        <taxon>Eurotiomycetes</taxon>
        <taxon>Eurotiomycetidae</taxon>
        <taxon>Eurotiales</taxon>
        <taxon>Aspergillaceae</taxon>
        <taxon>Penicillium</taxon>
    </lineage>
</organism>